<reference evidence="2 3" key="1">
    <citation type="submission" date="2013-01" db="EMBL/GenBank/DDBJ databases">
        <authorList>
            <person name="Harkins D.M."/>
            <person name="Durkin A.S."/>
            <person name="Brinkac L.M."/>
            <person name="Haft D.H."/>
            <person name="Selengut J.D."/>
            <person name="Sanka R."/>
            <person name="DePew J."/>
            <person name="Purushe J."/>
            <person name="Picardeau M."/>
            <person name="Werts C."/>
            <person name="Goarant C."/>
            <person name="Vinetz J.M."/>
            <person name="Sutton G.G."/>
            <person name="Nierman W.C."/>
            <person name="Fouts D.E."/>
        </authorList>
    </citation>
    <scope>NUCLEOTIDE SEQUENCE [LARGE SCALE GENOMIC DNA]</scope>
    <source>
        <strain evidence="2 3">200701872</strain>
    </source>
</reference>
<evidence type="ECO:0000313" key="2">
    <source>
        <dbReference type="EMBL" id="EMP06689.1"/>
    </source>
</evidence>
<gene>
    <name evidence="2" type="ORF">LEP1GSC124_2035</name>
</gene>
<protein>
    <submittedName>
        <fullName evidence="2">Uncharacterized protein</fullName>
    </submittedName>
</protein>
<sequence>MARSFSLDKAGGAGTDASDRNQKYIESSPEKSSLSVTSSLAA</sequence>
<accession>M7A7D7</accession>
<proteinExistence type="predicted"/>
<organism evidence="2 3">
    <name type="scientific">Leptospira interrogans serovar Pyrogenes str. 200701872</name>
    <dbReference type="NCBI Taxonomy" id="1193029"/>
    <lineage>
        <taxon>Bacteria</taxon>
        <taxon>Pseudomonadati</taxon>
        <taxon>Spirochaetota</taxon>
        <taxon>Spirochaetia</taxon>
        <taxon>Leptospirales</taxon>
        <taxon>Leptospiraceae</taxon>
        <taxon>Leptospira</taxon>
    </lineage>
</organism>
<dbReference type="AlphaFoldDB" id="M7A7D7"/>
<evidence type="ECO:0000256" key="1">
    <source>
        <dbReference type="SAM" id="MobiDB-lite"/>
    </source>
</evidence>
<dbReference type="BioCyc" id="LINT1193029:G11R4-5315-MONOMER"/>
<name>M7A7D7_LEPIR</name>
<feature type="region of interest" description="Disordered" evidence="1">
    <location>
        <begin position="1"/>
        <end position="42"/>
    </location>
</feature>
<dbReference type="Proteomes" id="UP000012117">
    <property type="component" value="Unassembled WGS sequence"/>
</dbReference>
<feature type="compositionally biased region" description="Polar residues" evidence="1">
    <location>
        <begin position="30"/>
        <end position="42"/>
    </location>
</feature>
<evidence type="ECO:0000313" key="3">
    <source>
        <dbReference type="Proteomes" id="UP000012117"/>
    </source>
</evidence>
<comment type="caution">
    <text evidence="2">The sequence shown here is derived from an EMBL/GenBank/DDBJ whole genome shotgun (WGS) entry which is preliminary data.</text>
</comment>
<dbReference type="EMBL" id="AKWN02000314">
    <property type="protein sequence ID" value="EMP06689.1"/>
    <property type="molecule type" value="Genomic_DNA"/>
</dbReference>